<proteinExistence type="predicted"/>
<dbReference type="KEGG" id="taut:V4D30_00930"/>
<evidence type="ECO:0000256" key="1">
    <source>
        <dbReference type="ARBA" id="ARBA00001946"/>
    </source>
</evidence>
<evidence type="ECO:0000313" key="5">
    <source>
        <dbReference type="EMBL" id="XCH46857.1"/>
    </source>
</evidence>
<evidence type="ECO:0000256" key="2">
    <source>
        <dbReference type="ARBA" id="ARBA00022722"/>
    </source>
</evidence>
<protein>
    <submittedName>
        <fullName evidence="5">VRR-NUC domain-containing protein</fullName>
    </submittedName>
</protein>
<accession>A0AAU8GWL1</accession>
<dbReference type="GO" id="GO:0003676">
    <property type="term" value="F:nucleic acid binding"/>
    <property type="evidence" value="ECO:0007669"/>
    <property type="project" value="InterPro"/>
</dbReference>
<dbReference type="InterPro" id="IPR011856">
    <property type="entry name" value="tRNA_endonuc-like_dom_sf"/>
</dbReference>
<organism evidence="5">
    <name type="scientific">Thermodesulfovibrio autotrophicus</name>
    <dbReference type="NCBI Taxonomy" id="3118333"/>
    <lineage>
        <taxon>Bacteria</taxon>
        <taxon>Pseudomonadati</taxon>
        <taxon>Nitrospirota</taxon>
        <taxon>Thermodesulfovibrionia</taxon>
        <taxon>Thermodesulfovibrionales</taxon>
        <taxon>Thermodesulfovibrionaceae</taxon>
        <taxon>Thermodesulfovibrio</taxon>
    </lineage>
</organism>
<dbReference type="Pfam" id="PF08774">
    <property type="entry name" value="VRR_NUC"/>
    <property type="match status" value="1"/>
</dbReference>
<evidence type="ECO:0000256" key="3">
    <source>
        <dbReference type="ARBA" id="ARBA00022801"/>
    </source>
</evidence>
<comment type="cofactor">
    <cofactor evidence="1">
        <name>Mg(2+)</name>
        <dbReference type="ChEBI" id="CHEBI:18420"/>
    </cofactor>
</comment>
<name>A0AAU8GWL1_9BACT</name>
<keyword evidence="3" id="KW-0378">Hydrolase</keyword>
<dbReference type="Gene3D" id="3.40.1350.10">
    <property type="match status" value="1"/>
</dbReference>
<dbReference type="EMBL" id="CP144373">
    <property type="protein sequence ID" value="XCH46857.1"/>
    <property type="molecule type" value="Genomic_DNA"/>
</dbReference>
<dbReference type="AlphaFoldDB" id="A0AAU8GWL1"/>
<dbReference type="RefSeq" id="WP_353684380.1">
    <property type="nucleotide sequence ID" value="NZ_CP144373.1"/>
</dbReference>
<dbReference type="InterPro" id="IPR014883">
    <property type="entry name" value="VRR_NUC"/>
</dbReference>
<dbReference type="SUPFAM" id="SSF52980">
    <property type="entry name" value="Restriction endonuclease-like"/>
    <property type="match status" value="1"/>
</dbReference>
<evidence type="ECO:0000259" key="4">
    <source>
        <dbReference type="Pfam" id="PF08774"/>
    </source>
</evidence>
<gene>
    <name evidence="5" type="ORF">V4D30_00930</name>
</gene>
<dbReference type="GO" id="GO:0004518">
    <property type="term" value="F:nuclease activity"/>
    <property type="evidence" value="ECO:0007669"/>
    <property type="project" value="UniProtKB-KW"/>
</dbReference>
<sequence length="96" mass="10514">MDYLSLNGYIVLRNNSGFIFLESKNGKRAIKMGKAGASDIIACSPEGKFVAIECKVNSKLTEKQKQFLDDVASRGGIALVVKSLDDLITFIKQTKN</sequence>
<reference evidence="5" key="1">
    <citation type="submission" date="2024-01" db="EMBL/GenBank/DDBJ databases">
        <title>The first autotrophic representatives of the genus Thermodesulfovibrio.</title>
        <authorList>
            <person name="Maltseva A.I."/>
            <person name="Elcheninov A.G."/>
            <person name="Kublanov I.V."/>
            <person name="Lebedinsky A.V."/>
            <person name="Frolov E.N."/>
        </authorList>
    </citation>
    <scope>NUCLEOTIDE SEQUENCE</scope>
    <source>
        <strain evidence="5">3907-1M</strain>
    </source>
</reference>
<keyword evidence="2" id="KW-0540">Nuclease</keyword>
<feature type="domain" description="VRR-NUC" evidence="4">
    <location>
        <begin position="30"/>
        <end position="83"/>
    </location>
</feature>
<dbReference type="InterPro" id="IPR011335">
    <property type="entry name" value="Restrct_endonuc-II-like"/>
</dbReference>
<dbReference type="GO" id="GO:0016788">
    <property type="term" value="F:hydrolase activity, acting on ester bonds"/>
    <property type="evidence" value="ECO:0007669"/>
    <property type="project" value="InterPro"/>
</dbReference>